<accession>A0AAV4Q6R0</accession>
<keyword evidence="2" id="KW-1185">Reference proteome</keyword>
<evidence type="ECO:0000313" key="2">
    <source>
        <dbReference type="Proteomes" id="UP001054945"/>
    </source>
</evidence>
<organism evidence="1 2">
    <name type="scientific">Caerostris extrusa</name>
    <name type="common">Bark spider</name>
    <name type="synonym">Caerostris bankana</name>
    <dbReference type="NCBI Taxonomy" id="172846"/>
    <lineage>
        <taxon>Eukaryota</taxon>
        <taxon>Metazoa</taxon>
        <taxon>Ecdysozoa</taxon>
        <taxon>Arthropoda</taxon>
        <taxon>Chelicerata</taxon>
        <taxon>Arachnida</taxon>
        <taxon>Araneae</taxon>
        <taxon>Araneomorphae</taxon>
        <taxon>Entelegynae</taxon>
        <taxon>Araneoidea</taxon>
        <taxon>Araneidae</taxon>
        <taxon>Caerostris</taxon>
    </lineage>
</organism>
<dbReference type="EMBL" id="BPLR01005784">
    <property type="protein sequence ID" value="GIY05002.1"/>
    <property type="molecule type" value="Genomic_DNA"/>
</dbReference>
<proteinExistence type="predicted"/>
<reference evidence="1 2" key="1">
    <citation type="submission" date="2021-06" db="EMBL/GenBank/DDBJ databases">
        <title>Caerostris extrusa draft genome.</title>
        <authorList>
            <person name="Kono N."/>
            <person name="Arakawa K."/>
        </authorList>
    </citation>
    <scope>NUCLEOTIDE SEQUENCE [LARGE SCALE GENOMIC DNA]</scope>
</reference>
<gene>
    <name evidence="1" type="ORF">CEXT_64171</name>
</gene>
<dbReference type="Proteomes" id="UP001054945">
    <property type="component" value="Unassembled WGS sequence"/>
</dbReference>
<comment type="caution">
    <text evidence="1">The sequence shown here is derived from an EMBL/GenBank/DDBJ whole genome shotgun (WGS) entry which is preliminary data.</text>
</comment>
<evidence type="ECO:0000313" key="1">
    <source>
        <dbReference type="EMBL" id="GIY05002.1"/>
    </source>
</evidence>
<protein>
    <submittedName>
        <fullName evidence="1">Uncharacterized protein</fullName>
    </submittedName>
</protein>
<name>A0AAV4Q6R0_CAEEX</name>
<dbReference type="AlphaFoldDB" id="A0AAV4Q6R0"/>
<sequence>MTVQMTRMISYQWLRPLILDKKVKLLSKEEKERIYLKKKKRERRKIKKENKLLFKDVKKQQAAQKINVQNTKGIKLI</sequence>